<dbReference type="Proteomes" id="UP000839052">
    <property type="component" value="Chromosome"/>
</dbReference>
<protein>
    <submittedName>
        <fullName evidence="2">Acetyltransferase (GNAT) family protein</fullName>
    </submittedName>
</protein>
<evidence type="ECO:0000313" key="3">
    <source>
        <dbReference type="Proteomes" id="UP000839052"/>
    </source>
</evidence>
<dbReference type="InterPro" id="IPR016181">
    <property type="entry name" value="Acyl_CoA_acyltransferase"/>
</dbReference>
<dbReference type="PROSITE" id="PS51186">
    <property type="entry name" value="GNAT"/>
    <property type="match status" value="1"/>
</dbReference>
<evidence type="ECO:0000259" key="1">
    <source>
        <dbReference type="PROSITE" id="PS51186"/>
    </source>
</evidence>
<dbReference type="RefSeq" id="WP_239797410.1">
    <property type="nucleotide sequence ID" value="NZ_OU912926.1"/>
</dbReference>
<dbReference type="CDD" id="cd04301">
    <property type="entry name" value="NAT_SF"/>
    <property type="match status" value="1"/>
</dbReference>
<keyword evidence="3" id="KW-1185">Reference proteome</keyword>
<reference evidence="2 3" key="1">
    <citation type="submission" date="2021-10" db="EMBL/GenBank/DDBJ databases">
        <authorList>
            <person name="Koch H."/>
        </authorList>
    </citation>
    <scope>NUCLEOTIDE SEQUENCE [LARGE SCALE GENOMIC DNA]</scope>
    <source>
        <strain evidence="2">6680</strain>
    </source>
</reference>
<feature type="domain" description="N-acetyltransferase" evidence="1">
    <location>
        <begin position="11"/>
        <end position="163"/>
    </location>
</feature>
<gene>
    <name evidence="2" type="ORF">NTG6680_2409</name>
</gene>
<organism evidence="2 3">
    <name type="scientific">Candidatus Nitrotoga arctica</name>
    <dbReference type="NCBI Taxonomy" id="453162"/>
    <lineage>
        <taxon>Bacteria</taxon>
        <taxon>Pseudomonadati</taxon>
        <taxon>Pseudomonadota</taxon>
        <taxon>Betaproteobacteria</taxon>
        <taxon>Nitrosomonadales</taxon>
        <taxon>Gallionellaceae</taxon>
        <taxon>Candidatus Nitrotoga</taxon>
    </lineage>
</organism>
<dbReference type="Pfam" id="PF00583">
    <property type="entry name" value="Acetyltransf_1"/>
    <property type="match status" value="1"/>
</dbReference>
<name>A0ABN8ALI6_9PROT</name>
<evidence type="ECO:0000313" key="2">
    <source>
        <dbReference type="EMBL" id="CAG9933658.1"/>
    </source>
</evidence>
<dbReference type="SUPFAM" id="SSF55729">
    <property type="entry name" value="Acyl-CoA N-acyltransferases (Nat)"/>
    <property type="match status" value="1"/>
</dbReference>
<dbReference type="EMBL" id="OU912926">
    <property type="protein sequence ID" value="CAG9933658.1"/>
    <property type="molecule type" value="Genomic_DNA"/>
</dbReference>
<proteinExistence type="predicted"/>
<sequence>MIITKTIHKKIVIRLAEIRDVLVITQFNQAMAFETEKKELIPKVVSKGVTKILKNSNFGFYVIAERNKEVIGSLMVTTEWSDWRNGMFWWIQSVYIKPDERRKKIYTQLYNFVKESAKNNPSICGFRLYVENENILAKNTYEALGMMETGYRIYEELKPETHK</sequence>
<dbReference type="Gene3D" id="3.40.630.30">
    <property type="match status" value="1"/>
</dbReference>
<dbReference type="InterPro" id="IPR000182">
    <property type="entry name" value="GNAT_dom"/>
</dbReference>
<accession>A0ABN8ALI6</accession>